<sequence>MAVQASLALPLEQLLPPELPFETPPTPIELANSMNYWVKWNLKKAILADPHYENSLYGPDNTFISEIFPTRRWFSVVPQGLIRRAFKMRKNINPLNISTSSTGATHWSRHSKARKLNSKKLLPDFLVVKVIPTDIETPRQHYVSGVFEIKLGEPSIEEDNMVDKGDNASAGEDTGNSGTDEDTGNSGTDKDTRNSGTDEDIGNVEADEESSGVEPESIEVPVSNLQEHLPYSLRKAIAQMHRYMKAFIQHPNRDPELEGYLLVGDMYVRFTIQGDLVIRDEPRDMFAEGDPFTLSLCSIASRHWNRKDLGPIEAAGLENL</sequence>
<organism evidence="2 3">
    <name type="scientific">Paramarasmius palmivorus</name>
    <dbReference type="NCBI Taxonomy" id="297713"/>
    <lineage>
        <taxon>Eukaryota</taxon>
        <taxon>Fungi</taxon>
        <taxon>Dikarya</taxon>
        <taxon>Basidiomycota</taxon>
        <taxon>Agaricomycotina</taxon>
        <taxon>Agaricomycetes</taxon>
        <taxon>Agaricomycetidae</taxon>
        <taxon>Agaricales</taxon>
        <taxon>Marasmiineae</taxon>
        <taxon>Marasmiaceae</taxon>
        <taxon>Paramarasmius</taxon>
    </lineage>
</organism>
<proteinExistence type="predicted"/>
<protein>
    <submittedName>
        <fullName evidence="2">Uncharacterized protein</fullName>
    </submittedName>
</protein>
<reference evidence="2 3" key="1">
    <citation type="submission" date="2024-01" db="EMBL/GenBank/DDBJ databases">
        <title>A draft genome for a cacao thread blight-causing isolate of Paramarasmius palmivorus.</title>
        <authorList>
            <person name="Baruah I.K."/>
            <person name="Bukari Y."/>
            <person name="Amoako-Attah I."/>
            <person name="Meinhardt L.W."/>
            <person name="Bailey B.A."/>
            <person name="Cohen S.P."/>
        </authorList>
    </citation>
    <scope>NUCLEOTIDE SEQUENCE [LARGE SCALE GENOMIC DNA]</scope>
    <source>
        <strain evidence="2 3">GH-12</strain>
    </source>
</reference>
<comment type="caution">
    <text evidence="2">The sequence shown here is derived from an EMBL/GenBank/DDBJ whole genome shotgun (WGS) entry which is preliminary data.</text>
</comment>
<name>A0AAW0BFA9_9AGAR</name>
<evidence type="ECO:0000313" key="2">
    <source>
        <dbReference type="EMBL" id="KAK7024402.1"/>
    </source>
</evidence>
<evidence type="ECO:0000313" key="3">
    <source>
        <dbReference type="Proteomes" id="UP001383192"/>
    </source>
</evidence>
<dbReference type="Proteomes" id="UP001383192">
    <property type="component" value="Unassembled WGS sequence"/>
</dbReference>
<dbReference type="AlphaFoldDB" id="A0AAW0BFA9"/>
<feature type="region of interest" description="Disordered" evidence="1">
    <location>
        <begin position="158"/>
        <end position="221"/>
    </location>
</feature>
<feature type="compositionally biased region" description="Acidic residues" evidence="1">
    <location>
        <begin position="197"/>
        <end position="211"/>
    </location>
</feature>
<evidence type="ECO:0000256" key="1">
    <source>
        <dbReference type="SAM" id="MobiDB-lite"/>
    </source>
</evidence>
<keyword evidence="3" id="KW-1185">Reference proteome</keyword>
<dbReference type="EMBL" id="JAYKXP010000125">
    <property type="protein sequence ID" value="KAK7024402.1"/>
    <property type="molecule type" value="Genomic_DNA"/>
</dbReference>
<accession>A0AAW0BFA9</accession>
<gene>
    <name evidence="2" type="ORF">VNI00_016343</name>
</gene>